<keyword evidence="3 5" id="KW-1133">Transmembrane helix</keyword>
<dbReference type="EMBL" id="BANC01000035">
    <property type="protein sequence ID" value="GAN80075.1"/>
    <property type="molecule type" value="Genomic_DNA"/>
</dbReference>
<keyword evidence="2 5" id="KW-0812">Transmembrane</keyword>
<evidence type="ECO:0000256" key="5">
    <source>
        <dbReference type="SAM" id="Phobius"/>
    </source>
</evidence>
<organism evidence="6 7">
    <name type="scientific">Acidocella aminolytica 101 = DSM 11237</name>
    <dbReference type="NCBI Taxonomy" id="1120923"/>
    <lineage>
        <taxon>Bacteria</taxon>
        <taxon>Pseudomonadati</taxon>
        <taxon>Pseudomonadota</taxon>
        <taxon>Alphaproteobacteria</taxon>
        <taxon>Acetobacterales</taxon>
        <taxon>Acidocellaceae</taxon>
        <taxon>Acidocella</taxon>
    </lineage>
</organism>
<evidence type="ECO:0000313" key="7">
    <source>
        <dbReference type="Proteomes" id="UP000032668"/>
    </source>
</evidence>
<dbReference type="GO" id="GO:0016020">
    <property type="term" value="C:membrane"/>
    <property type="evidence" value="ECO:0007669"/>
    <property type="project" value="UniProtKB-SubCell"/>
</dbReference>
<comment type="caution">
    <text evidence="6">The sequence shown here is derived from an EMBL/GenBank/DDBJ whole genome shotgun (WGS) entry which is preliminary data.</text>
</comment>
<dbReference type="STRING" id="1120923.SAMN02746095_02017"/>
<gene>
    <name evidence="6" type="ORF">Aam_035_082</name>
</gene>
<accession>A0A0D6PE72</accession>
<sequence length="244" mass="25404">MHSLLPLPFFHIWVYLRTQPLLGLAATLCAWEVACMIDRRAGHKALTNPTVLAVLMLVTALLVTGTSYQTYFTGAVYIHFLLGPATVALAVPMYANWPAIKRNFVPILVSLGAGSVVAAVSAMVIARALGAPHEVVMSLGPKSVTTPIAMGVAQELGGIPALTAVFVIITGMFGTLICVPLFKAARVKDWQAQGLAAGTAAHGIATSHMIRLNETAGAFGGLAIGLNGVVTALILPVLVAIFGL</sequence>
<keyword evidence="4 5" id="KW-0472">Membrane</keyword>
<dbReference type="Pfam" id="PF04172">
    <property type="entry name" value="LrgB"/>
    <property type="match status" value="1"/>
</dbReference>
<feature type="transmembrane region" description="Helical" evidence="5">
    <location>
        <begin position="74"/>
        <end position="95"/>
    </location>
</feature>
<feature type="transmembrane region" description="Helical" evidence="5">
    <location>
        <begin position="107"/>
        <end position="129"/>
    </location>
</feature>
<keyword evidence="6" id="KW-0378">Hydrolase</keyword>
<protein>
    <submittedName>
        <fullName evidence="6">Effector of murein hydrolase LrgB</fullName>
    </submittedName>
</protein>
<feature type="transmembrane region" description="Helical" evidence="5">
    <location>
        <begin position="218"/>
        <end position="242"/>
    </location>
</feature>
<evidence type="ECO:0000256" key="3">
    <source>
        <dbReference type="ARBA" id="ARBA00022989"/>
    </source>
</evidence>
<reference evidence="6 7" key="1">
    <citation type="submission" date="2012-11" db="EMBL/GenBank/DDBJ databases">
        <title>Whole genome sequence of Acidocella aminolytica 101 = DSM 11237.</title>
        <authorList>
            <person name="Azuma Y."/>
            <person name="Higashiura N."/>
            <person name="Hirakawa H."/>
            <person name="Matsushita K."/>
        </authorList>
    </citation>
    <scope>NUCLEOTIDE SEQUENCE [LARGE SCALE GENOMIC DNA]</scope>
    <source>
        <strain evidence="7">101 / DSM 11237</strain>
    </source>
</reference>
<name>A0A0D6PE72_9PROT</name>
<feature type="transmembrane region" description="Helical" evidence="5">
    <location>
        <begin position="12"/>
        <end position="34"/>
    </location>
</feature>
<dbReference type="Proteomes" id="UP000032668">
    <property type="component" value="Unassembled WGS sequence"/>
</dbReference>
<evidence type="ECO:0000256" key="1">
    <source>
        <dbReference type="ARBA" id="ARBA00004141"/>
    </source>
</evidence>
<evidence type="ECO:0000313" key="6">
    <source>
        <dbReference type="EMBL" id="GAN80075.1"/>
    </source>
</evidence>
<dbReference type="InterPro" id="IPR007300">
    <property type="entry name" value="CidB/LrgB"/>
</dbReference>
<feature type="transmembrane region" description="Helical" evidence="5">
    <location>
        <begin position="159"/>
        <end position="182"/>
    </location>
</feature>
<comment type="subcellular location">
    <subcellularLocation>
        <location evidence="1">Membrane</location>
        <topology evidence="1">Multi-pass membrane protein</topology>
    </subcellularLocation>
</comment>
<dbReference type="OrthoDB" id="9811701at2"/>
<dbReference type="PANTHER" id="PTHR30249:SF0">
    <property type="entry name" value="PLASTIDAL GLYCOLATE_GLYCERATE TRANSLOCATOR 1, CHLOROPLASTIC"/>
    <property type="match status" value="1"/>
</dbReference>
<dbReference type="RefSeq" id="WP_048878495.1">
    <property type="nucleotide sequence ID" value="NZ_BANC01000035.1"/>
</dbReference>
<dbReference type="PANTHER" id="PTHR30249">
    <property type="entry name" value="PUTATIVE SEROTONIN TRANSPORTER"/>
    <property type="match status" value="1"/>
</dbReference>
<feature type="transmembrane region" description="Helical" evidence="5">
    <location>
        <begin position="46"/>
        <end position="68"/>
    </location>
</feature>
<evidence type="ECO:0000256" key="4">
    <source>
        <dbReference type="ARBA" id="ARBA00023136"/>
    </source>
</evidence>
<dbReference type="GO" id="GO:0016787">
    <property type="term" value="F:hydrolase activity"/>
    <property type="evidence" value="ECO:0007669"/>
    <property type="project" value="UniProtKB-KW"/>
</dbReference>
<evidence type="ECO:0000256" key="2">
    <source>
        <dbReference type="ARBA" id="ARBA00022692"/>
    </source>
</evidence>
<dbReference type="AlphaFoldDB" id="A0A0D6PE72"/>
<keyword evidence="7" id="KW-1185">Reference proteome</keyword>
<proteinExistence type="predicted"/>